<reference evidence="1 2" key="1">
    <citation type="submission" date="2019-09" db="EMBL/GenBank/DDBJ databases">
        <title>Genome sequence and assembly of Adhaeribacter sp.</title>
        <authorList>
            <person name="Chhetri G."/>
        </authorList>
    </citation>
    <scope>NUCLEOTIDE SEQUENCE [LARGE SCALE GENOMIC DNA]</scope>
    <source>
        <strain evidence="1 2">DK36</strain>
    </source>
</reference>
<sequence length="169" mass="19247">MIKYKLFGILSMFIFSLPKILPFTTPTKKENPAPAAPTKITEVVQLPIREVAVATKPIEPIKVKASVYFPVENQTDDSPLITADNSKIKYTKPSKHRWVAVSRNLLTRWGGTINYGDTLHVKGINNKMDGFYVVRDTMNKRIKNQIDILVGEKENIMGLWEDVKIYKLN</sequence>
<evidence type="ECO:0008006" key="3">
    <source>
        <dbReference type="Google" id="ProtNLM"/>
    </source>
</evidence>
<organism evidence="1 2">
    <name type="scientific">Adhaeribacter rhizoryzae</name>
    <dbReference type="NCBI Taxonomy" id="2607907"/>
    <lineage>
        <taxon>Bacteria</taxon>
        <taxon>Pseudomonadati</taxon>
        <taxon>Bacteroidota</taxon>
        <taxon>Cytophagia</taxon>
        <taxon>Cytophagales</taxon>
        <taxon>Hymenobacteraceae</taxon>
        <taxon>Adhaeribacter</taxon>
    </lineage>
</organism>
<name>A0A5M6DG51_9BACT</name>
<dbReference type="CDD" id="cd22784">
    <property type="entry name" value="DPBB_MltA_YuiC-like"/>
    <property type="match status" value="1"/>
</dbReference>
<evidence type="ECO:0000313" key="1">
    <source>
        <dbReference type="EMBL" id="KAA5546461.1"/>
    </source>
</evidence>
<accession>A0A5M6DG51</accession>
<dbReference type="AlphaFoldDB" id="A0A5M6DG51"/>
<dbReference type="Proteomes" id="UP000323426">
    <property type="component" value="Unassembled WGS sequence"/>
</dbReference>
<keyword evidence="2" id="KW-1185">Reference proteome</keyword>
<protein>
    <recommendedName>
        <fullName evidence="3">3D domain-containing protein</fullName>
    </recommendedName>
</protein>
<proteinExistence type="predicted"/>
<evidence type="ECO:0000313" key="2">
    <source>
        <dbReference type="Proteomes" id="UP000323426"/>
    </source>
</evidence>
<dbReference type="RefSeq" id="WP_150088508.1">
    <property type="nucleotide sequence ID" value="NZ_VWSF01000007.1"/>
</dbReference>
<dbReference type="EMBL" id="VWSF01000007">
    <property type="protein sequence ID" value="KAA5546461.1"/>
    <property type="molecule type" value="Genomic_DNA"/>
</dbReference>
<comment type="caution">
    <text evidence="1">The sequence shown here is derived from an EMBL/GenBank/DDBJ whole genome shotgun (WGS) entry which is preliminary data.</text>
</comment>
<gene>
    <name evidence="1" type="ORF">F0145_11255</name>
</gene>